<dbReference type="SUPFAM" id="SSF52540">
    <property type="entry name" value="P-loop containing nucleoside triphosphate hydrolases"/>
    <property type="match status" value="1"/>
</dbReference>
<dbReference type="GO" id="GO:0006325">
    <property type="term" value="P:chromatin organization"/>
    <property type="evidence" value="ECO:0007669"/>
    <property type="project" value="UniProtKB-KW"/>
</dbReference>
<dbReference type="Gene3D" id="1.25.40.10">
    <property type="entry name" value="Tetratricopeptide repeat domain"/>
    <property type="match status" value="1"/>
</dbReference>
<dbReference type="GO" id="GO:0005694">
    <property type="term" value="C:chromosome"/>
    <property type="evidence" value="ECO:0007669"/>
    <property type="project" value="UniProtKB-SubCell"/>
</dbReference>
<dbReference type="InterPro" id="IPR027417">
    <property type="entry name" value="P-loop_NTPase"/>
</dbReference>
<dbReference type="FunFam" id="2.40.30.10:FF:000052">
    <property type="entry name" value="Selenocysteine-specific elongation factor EF-Sec"/>
    <property type="match status" value="1"/>
</dbReference>
<comment type="subcellular location">
    <subcellularLocation>
        <location evidence="1">Chromosome</location>
    </subcellularLocation>
</comment>
<dbReference type="EMBL" id="DAKRPA010000435">
    <property type="protein sequence ID" value="DAZ92500.1"/>
    <property type="molecule type" value="Genomic_DNA"/>
</dbReference>
<dbReference type="InterPro" id="IPR001611">
    <property type="entry name" value="Leu-rich_rpt"/>
</dbReference>
<dbReference type="PANTHER" id="PTHR43721">
    <property type="entry name" value="ELONGATION FACTOR TU-RELATED"/>
    <property type="match status" value="1"/>
</dbReference>
<reference evidence="11" key="1">
    <citation type="submission" date="2022-11" db="EMBL/GenBank/DDBJ databases">
        <authorList>
            <person name="Morgan W.R."/>
            <person name="Tartar A."/>
        </authorList>
    </citation>
    <scope>NUCLEOTIDE SEQUENCE</scope>
    <source>
        <strain evidence="11">ARSEF 373</strain>
    </source>
</reference>
<evidence type="ECO:0000259" key="10">
    <source>
        <dbReference type="PROSITE" id="PS51722"/>
    </source>
</evidence>
<dbReference type="Proteomes" id="UP001146120">
    <property type="component" value="Unassembled WGS sequence"/>
</dbReference>
<dbReference type="PROSITE" id="PS51722">
    <property type="entry name" value="G_TR_2"/>
    <property type="match status" value="1"/>
</dbReference>
<dbReference type="Pfam" id="PF21131">
    <property type="entry name" value="eEFSec_4th"/>
    <property type="match status" value="1"/>
</dbReference>
<feature type="region of interest" description="Disordered" evidence="9">
    <location>
        <begin position="2026"/>
        <end position="2063"/>
    </location>
</feature>
<evidence type="ECO:0000256" key="6">
    <source>
        <dbReference type="ARBA" id="ARBA00022853"/>
    </source>
</evidence>
<feature type="region of interest" description="Disordered" evidence="9">
    <location>
        <begin position="1968"/>
        <end position="1998"/>
    </location>
</feature>
<dbReference type="Pfam" id="PF00009">
    <property type="entry name" value="GTP_EFTU"/>
    <property type="match status" value="1"/>
</dbReference>
<dbReference type="InterPro" id="IPR000795">
    <property type="entry name" value="T_Tr_GTP-bd_dom"/>
</dbReference>
<dbReference type="GO" id="GO:0003924">
    <property type="term" value="F:GTPase activity"/>
    <property type="evidence" value="ECO:0007669"/>
    <property type="project" value="InterPro"/>
</dbReference>
<dbReference type="GO" id="GO:0003746">
    <property type="term" value="F:translation elongation factor activity"/>
    <property type="evidence" value="ECO:0007669"/>
    <property type="project" value="TreeGrafter"/>
</dbReference>
<feature type="compositionally biased region" description="Low complexity" evidence="9">
    <location>
        <begin position="811"/>
        <end position="835"/>
    </location>
</feature>
<evidence type="ECO:0000256" key="7">
    <source>
        <dbReference type="ARBA" id="ARBA00023204"/>
    </source>
</evidence>
<gene>
    <name evidence="11" type="ORF">N0F65_012730</name>
</gene>
<dbReference type="InterPro" id="IPR019734">
    <property type="entry name" value="TPR_rpt"/>
</dbReference>
<dbReference type="InterPro" id="IPR049394">
    <property type="entry name" value="eEFSec_C"/>
</dbReference>
<keyword evidence="8" id="KW-0802">TPR repeat</keyword>
<dbReference type="SUPFAM" id="SSF50447">
    <property type="entry name" value="Translation proteins"/>
    <property type="match status" value="1"/>
</dbReference>
<dbReference type="SUPFAM" id="SSF48452">
    <property type="entry name" value="TPR-like"/>
    <property type="match status" value="2"/>
</dbReference>
<feature type="compositionally biased region" description="Polar residues" evidence="9">
    <location>
        <begin position="1862"/>
        <end position="1871"/>
    </location>
</feature>
<feature type="region of interest" description="Disordered" evidence="9">
    <location>
        <begin position="801"/>
        <end position="862"/>
    </location>
</feature>
<dbReference type="PRINTS" id="PR00315">
    <property type="entry name" value="ELONGATNFCT"/>
</dbReference>
<organism evidence="11 12">
    <name type="scientific">Lagenidium giganteum</name>
    <dbReference type="NCBI Taxonomy" id="4803"/>
    <lineage>
        <taxon>Eukaryota</taxon>
        <taxon>Sar</taxon>
        <taxon>Stramenopiles</taxon>
        <taxon>Oomycota</taxon>
        <taxon>Peronosporomycetes</taxon>
        <taxon>Pythiales</taxon>
        <taxon>Pythiaceae</taxon>
    </lineage>
</organism>
<evidence type="ECO:0000256" key="2">
    <source>
        <dbReference type="ARBA" id="ARBA00010999"/>
    </source>
</evidence>
<dbReference type="GO" id="GO:0006281">
    <property type="term" value="P:DNA repair"/>
    <property type="evidence" value="ECO:0007669"/>
    <property type="project" value="UniProtKB-KW"/>
</dbReference>
<dbReference type="SMART" id="SM00015">
    <property type="entry name" value="IQ"/>
    <property type="match status" value="3"/>
</dbReference>
<evidence type="ECO:0000313" key="11">
    <source>
        <dbReference type="EMBL" id="DAZ92500.1"/>
    </source>
</evidence>
<dbReference type="CDD" id="cd03696">
    <property type="entry name" value="SelB_II"/>
    <property type="match status" value="1"/>
</dbReference>
<evidence type="ECO:0000256" key="5">
    <source>
        <dbReference type="ARBA" id="ARBA00022763"/>
    </source>
</evidence>
<dbReference type="InterPro" id="IPR049393">
    <property type="entry name" value="eEFSec_III"/>
</dbReference>
<evidence type="ECO:0000313" key="12">
    <source>
        <dbReference type="Proteomes" id="UP001146120"/>
    </source>
</evidence>
<dbReference type="Gene3D" id="2.40.30.10">
    <property type="entry name" value="Translation factors"/>
    <property type="match status" value="2"/>
</dbReference>
<evidence type="ECO:0000256" key="9">
    <source>
        <dbReference type="SAM" id="MobiDB-lite"/>
    </source>
</evidence>
<proteinExistence type="inferred from homology"/>
<accession>A0AAV2YE69</accession>
<dbReference type="Gene3D" id="3.80.10.10">
    <property type="entry name" value="Ribonuclease Inhibitor"/>
    <property type="match status" value="1"/>
</dbReference>
<keyword evidence="6" id="KW-0156">Chromatin regulator</keyword>
<evidence type="ECO:0000256" key="4">
    <source>
        <dbReference type="ARBA" id="ARBA00022454"/>
    </source>
</evidence>
<dbReference type="GO" id="GO:0005525">
    <property type="term" value="F:GTP binding"/>
    <property type="evidence" value="ECO:0007669"/>
    <property type="project" value="InterPro"/>
</dbReference>
<reference evidence="11" key="2">
    <citation type="journal article" date="2023" name="Microbiol Resour">
        <title>Decontamination and Annotation of the Draft Genome Sequence of the Oomycete Lagenidium giganteum ARSEF 373.</title>
        <authorList>
            <person name="Morgan W.R."/>
            <person name="Tartar A."/>
        </authorList>
    </citation>
    <scope>NUCLEOTIDE SEQUENCE</scope>
    <source>
        <strain evidence="11">ARSEF 373</strain>
    </source>
</reference>
<keyword evidence="7" id="KW-0234">DNA repair</keyword>
<dbReference type="InterPro" id="IPR004161">
    <property type="entry name" value="EFTu-like_2"/>
</dbReference>
<dbReference type="SMART" id="SM00368">
    <property type="entry name" value="LRR_RI"/>
    <property type="match status" value="3"/>
</dbReference>
<dbReference type="PROSITE" id="PS50096">
    <property type="entry name" value="IQ"/>
    <property type="match status" value="2"/>
</dbReference>
<comment type="caution">
    <text evidence="11">The sequence shown here is derived from an EMBL/GenBank/DDBJ whole genome shotgun (WGS) entry which is preliminary data.</text>
</comment>
<dbReference type="InterPro" id="IPR032675">
    <property type="entry name" value="LRR_dom_sf"/>
</dbReference>
<feature type="region of interest" description="Disordered" evidence="9">
    <location>
        <begin position="1862"/>
        <end position="1881"/>
    </location>
</feature>
<evidence type="ECO:0000256" key="8">
    <source>
        <dbReference type="PROSITE-ProRule" id="PRU00339"/>
    </source>
</evidence>
<dbReference type="InterPro" id="IPR000048">
    <property type="entry name" value="IQ_motif_EF-hand-BS"/>
</dbReference>
<dbReference type="Gene3D" id="3.40.50.300">
    <property type="entry name" value="P-loop containing nucleotide triphosphate hydrolases"/>
    <property type="match status" value="1"/>
</dbReference>
<protein>
    <recommendedName>
        <fullName evidence="3">Elongation factor Tu, chloroplastic</fullName>
    </recommendedName>
</protein>
<evidence type="ECO:0000256" key="1">
    <source>
        <dbReference type="ARBA" id="ARBA00004286"/>
    </source>
</evidence>
<evidence type="ECO:0000256" key="3">
    <source>
        <dbReference type="ARBA" id="ARBA00021392"/>
    </source>
</evidence>
<dbReference type="InterPro" id="IPR011990">
    <property type="entry name" value="TPR-like_helical_dom_sf"/>
</dbReference>
<comment type="similarity">
    <text evidence="2">Belongs to the Tonsoku family.</text>
</comment>
<dbReference type="Pfam" id="PF13516">
    <property type="entry name" value="LRR_6"/>
    <property type="match status" value="2"/>
</dbReference>
<dbReference type="InterPro" id="IPR050055">
    <property type="entry name" value="EF-Tu_GTPase"/>
</dbReference>
<dbReference type="Pfam" id="PF03144">
    <property type="entry name" value="GTP_EFTU_D2"/>
    <property type="match status" value="1"/>
</dbReference>
<keyword evidence="5" id="KW-0227">DNA damage</keyword>
<feature type="region of interest" description="Disordered" evidence="9">
    <location>
        <begin position="1672"/>
        <end position="1695"/>
    </location>
</feature>
<keyword evidence="12" id="KW-1185">Reference proteome</keyword>
<dbReference type="GO" id="GO:0001514">
    <property type="term" value="P:selenocysteine incorporation"/>
    <property type="evidence" value="ECO:0007669"/>
    <property type="project" value="TreeGrafter"/>
</dbReference>
<feature type="repeat" description="TPR" evidence="8">
    <location>
        <begin position="1169"/>
        <end position="1202"/>
    </location>
</feature>
<dbReference type="CDD" id="cd04094">
    <property type="entry name" value="eSelB_III"/>
    <property type="match status" value="1"/>
</dbReference>
<dbReference type="PROSITE" id="PS50005">
    <property type="entry name" value="TPR"/>
    <property type="match status" value="1"/>
</dbReference>
<feature type="domain" description="Tr-type G" evidence="10">
    <location>
        <begin position="3"/>
        <end position="217"/>
    </location>
</feature>
<dbReference type="InterPro" id="IPR009000">
    <property type="entry name" value="Transl_B-barrel_sf"/>
</dbReference>
<dbReference type="SUPFAM" id="SSF52047">
    <property type="entry name" value="RNI-like"/>
    <property type="match status" value="1"/>
</dbReference>
<keyword evidence="4" id="KW-0158">Chromosome</keyword>
<sequence length="2063" mass="230992">MDVVNVNIGVLGHVDCGKTHLVKALSTQLSTAALDKNPQSQQRGITLDLGFSAFKLPRSSAPASNKGQGVPNDPEVQVTLVDCPGHASLFKTILAGVRIIDMALLVVDVQKGLQPQSIECLILAEIAVQHHLVIALNKVDLLPAATRAKLLQQRQHELRAFLDRFPRFRGHDIPMVAVAAAPSVADNDAAGATATPQKCIGMTELVQAIRQHLHVPKRDETGPFSFAIDHCFALQGNGTILTGTVLSGRIAVGEDIELPSLHVTKKIKSMQMFKQSVREVKQGDRVGVRVNGLDASLVERGVAIAPHSMSFVSACIIPVHRIAFFDGGKCKSGAKVHATIGHTTTVATATYFQYKRMKPESLDIFDPADLYEYVGELESIEDEDKTRDASHCFALLKLDHPVLCSNGSMVVCSRLDLDPKRYQCRLAFYGAIQTIVNLDPVSQDDKARTDEHVIQLSNVRVGRTKERAGVVDKVSVDTSGAVTIFAREMFSKDVNWDLYRGLSVLFPQVHRLGEILGPFGKTGKFRISLLGDNVAATLPAAGDLVLFRFTKFLFHGTDGKKANGAKSASKAAGNVFQQSHLLYPEAMAPKAEASESSAPAAATTDSSDRLVDGVIEKLRGETSDDGRNPFAIVSGLFESDSAASAAIGREVQCHVNTNGAGHVECGYIEKPFGKAGKVRVDFSKCADGRGTCAQIGDRVRSAERLVVKMMPKIFDPEEARRRRRVRARILRRNRIKREVAQGLEPQPRRLPFVRERDPAWDDYGLLGLPSAVASVSIGGNGASKKSDRYIAGTLKSAGPVLKGGSPEFQRQKQQAKAQTAAAIAAAQSSTQQTAASDDKPRPGVPAPVKTKSAPVPKPESRAATRWKAAFKQVIFKRHEQILEKDPNRKWRQERFGYLHFEREDYEKAVKHLVLAINLGANSAKCWRTLAQSNVLLWKATNEWGYLWDAKAAYEQAITHVEVACNPYVLFDYARVLEAVGDFSDSLAACSSIIHTFPRFAQLHEVMFRCLLLQRYEVFAMPSAEAVDSRMSQVERQTKLEKCVEYAKLLMLDQRVVQTDRYLQVLYMHARLNELLADCVTASSAVAKQARDNADRSFEEMYKGALAINLIANNTGMNWRSWKVRSETYTEWAGYFQLRNETIPAADALDRALQLLPATDKTIQQVEARNAIYLLLARNFYEFNQMEKAIKSLEVCFQLNPYQHEVREGLASWFPAKWKKRMDLEYASQTQIARVLRGIWGRERALKCKRELQKVVEAKYRAFPYHPHRRRDVMRWLRDRYAPIFAAQDIAARRIQQLAHRYLAKMRVRWALQEEQLRYIKELKIKFQTRKYRYNRRVRRQLAEALPAEYALRFVHEERAAMLIQRVFRGACVRRSYRVVRDKHRALLRRQDSAARVLQRFFQALHRRHLAQLRHAQSGEELAMLIQERLLGARERLANMLQRLYRRRKQRFTRMMQYRLRRVQEEKRYAQRQHAAIVIQRNWRKACARWLAAATGKEQFDEAKFLLEQLLRGHERLMQQEPDLERSARKIQSLYRGKRIRRSLNNIKRKVAPIQPSAIAALVERMKTSESYDTVAYLRSVRTIDDRQRLYAATGVVLDPPASEVLPLPHVLSALQCNSALHTLVFTSGDLTEDRIYRIIQALQTSKTLRIVAFGAVQTKLSFTTHQPMTQALPTACSNDDSDGRVESESSASPLVLSSKHDLRDQLQHRDQDQLVDVLAHHRRFSPIQLMSKVLRTSSFLVEELILEANDMLFNDNEGQFIAEIVGDYFMGRYGKLQRLTVAKMRLQDPHAGLVGTALSINTVLRYLDLNGNQIQDDGAVQIAAGLEQNQSLVHLNLADNSIGSRGAQALFACLTLPQLPTPSHQASTPLSPTKATSASKSVVAPPASRNLTLQTLILCNNNILNDAVAALFAACRSNALIDCIDVRGNLIHRDHLAELDRSFHERQRCADLDVRLLLARKGFGAGLSTSPASPMSPVRDGELRKRRKTSSPAPLSPSAWLKANHQALAPSAIQSPFAAFAKHPIAADRPTALQRHQSNKKTQRLPQVSTVVRKPPVPTPSGG</sequence>
<dbReference type="Pfam" id="PF21208">
    <property type="entry name" value="euk_SelB_III"/>
    <property type="match status" value="1"/>
</dbReference>
<name>A0AAV2YE69_9STRA</name>
<dbReference type="PANTHER" id="PTHR43721:SF11">
    <property type="entry name" value="SELENOCYSTEINE-SPECIFIC ELONGATION FACTOR"/>
    <property type="match status" value="1"/>
</dbReference>